<keyword evidence="4" id="KW-1185">Reference proteome</keyword>
<reference evidence="2 4" key="1">
    <citation type="submission" date="2024-01" db="EMBL/GenBank/DDBJ databases">
        <title>A draft genome for the cacao thread blight pathogen Marasmiellus scandens.</title>
        <authorList>
            <person name="Baruah I.K."/>
            <person name="Leung J."/>
            <person name="Bukari Y."/>
            <person name="Amoako-Attah I."/>
            <person name="Meinhardt L.W."/>
            <person name="Bailey B.A."/>
            <person name="Cohen S.P."/>
        </authorList>
    </citation>
    <scope>NUCLEOTIDE SEQUENCE [LARGE SCALE GENOMIC DNA]</scope>
    <source>
        <strain evidence="2 4">GH-19</strain>
    </source>
</reference>
<name>A0ABR1JSW6_9AGAR</name>
<proteinExistence type="predicted"/>
<organism evidence="2 4">
    <name type="scientific">Marasmiellus scandens</name>
    <dbReference type="NCBI Taxonomy" id="2682957"/>
    <lineage>
        <taxon>Eukaryota</taxon>
        <taxon>Fungi</taxon>
        <taxon>Dikarya</taxon>
        <taxon>Basidiomycota</taxon>
        <taxon>Agaricomycotina</taxon>
        <taxon>Agaricomycetes</taxon>
        <taxon>Agaricomycetidae</taxon>
        <taxon>Agaricales</taxon>
        <taxon>Marasmiineae</taxon>
        <taxon>Omphalotaceae</taxon>
        <taxon>Marasmiellus</taxon>
    </lineage>
</organism>
<sequence>MSVVRPLARNQLCCTRRAYFHALSTHFFSTTPGKSSTSRSKTPRRLSHDVASSTSPKQTSPVNLFHESKLQAYLDSISESQDTLTLEDLTRLKPAKHSPPLSPAYEAEYHQVLEKLQRSFTKGQLMYFLDLYPGAGKPGKYDRTKSGYAAHIIEQAWRWPAIGEVRKTKRDLSEVEIRTFPLEPRQSFMLLGRDGSRLLSLSKKYQVHISFSAKPLALKAEGLRAKLNKFSKYIDSVKEQIQEEYFTLPSKKTIPPHFLQRISRKSGAFTENFGNGQIRISRTDDLRCAFVAKRLATHAACHEEEAHPLLTHVPAGVSAQSSVPPSIFPYNYALYPFLTTRPLPWLMNASGTFRTRRVGEWLTGNTENVQKTGGLAQGKGQVIDLDEHKIDLKQKLLCSLPAQSIDDSRIVTASLGHLLLVPAVSKHTILPPLSEAGPLSKILNWMRESSATRLFSTSLPALLIDAPPQKQKIIHRLVYQTVPSQIMSSSRNLQFELYISLDSLSPDGRSEGIFDKPTAEHAVENLSFSHECRTGIESMVDLTMPDRPMDIRFSILDSHQIGDQAIPSELQNYNHELASFLRSPGSDTLMQPDPPLVLQHDNVDYVLRSSASVRQNAEIVTDDQPVQVITESILDLEVNEKITACKIICTDPTSEQGWESFMNNCDRLTA</sequence>
<feature type="region of interest" description="Disordered" evidence="1">
    <location>
        <begin position="30"/>
        <end position="61"/>
    </location>
</feature>
<evidence type="ECO:0000313" key="2">
    <source>
        <dbReference type="EMBL" id="KAK7463688.1"/>
    </source>
</evidence>
<dbReference type="EMBL" id="JBANRG010000009">
    <property type="protein sequence ID" value="KAK7463688.1"/>
    <property type="molecule type" value="Genomic_DNA"/>
</dbReference>
<comment type="caution">
    <text evidence="2">The sequence shown here is derived from an EMBL/GenBank/DDBJ whole genome shotgun (WGS) entry which is preliminary data.</text>
</comment>
<evidence type="ECO:0000313" key="4">
    <source>
        <dbReference type="Proteomes" id="UP001498398"/>
    </source>
</evidence>
<gene>
    <name evidence="3" type="ORF">VKT23_005628</name>
    <name evidence="2" type="ORF">VKT23_007031</name>
</gene>
<dbReference type="EMBL" id="JBANRG010000006">
    <property type="protein sequence ID" value="KAK7465656.1"/>
    <property type="molecule type" value="Genomic_DNA"/>
</dbReference>
<feature type="compositionally biased region" description="Polar residues" evidence="1">
    <location>
        <begin position="50"/>
        <end position="61"/>
    </location>
</feature>
<accession>A0ABR1JSW6</accession>
<protein>
    <submittedName>
        <fullName evidence="2">Uncharacterized protein</fullName>
    </submittedName>
</protein>
<evidence type="ECO:0000256" key="1">
    <source>
        <dbReference type="SAM" id="MobiDB-lite"/>
    </source>
</evidence>
<feature type="compositionally biased region" description="Low complexity" evidence="1">
    <location>
        <begin position="30"/>
        <end position="40"/>
    </location>
</feature>
<dbReference type="Proteomes" id="UP001498398">
    <property type="component" value="Unassembled WGS sequence"/>
</dbReference>
<evidence type="ECO:0000313" key="3">
    <source>
        <dbReference type="EMBL" id="KAK7465656.1"/>
    </source>
</evidence>